<dbReference type="AlphaFoldDB" id="W4RWW1"/>
<comment type="caution">
    <text evidence="1">The sequence shown here is derived from an EMBL/GenBank/DDBJ whole genome shotgun (WGS) entry which is preliminary data.</text>
</comment>
<evidence type="ECO:0000313" key="2">
    <source>
        <dbReference type="Proteomes" id="UP000019143"/>
    </source>
</evidence>
<gene>
    <name evidence="1" type="ORF">XPU_0412</name>
</gene>
<name>W4RWW1_9XANT</name>
<accession>W4RWW1</accession>
<dbReference type="Proteomes" id="UP000019143">
    <property type="component" value="Unassembled WGS sequence"/>
</dbReference>
<protein>
    <submittedName>
        <fullName evidence="1">Uncharacterized protein</fullName>
    </submittedName>
</protein>
<dbReference type="EMBL" id="BAVB01000055">
    <property type="protein sequence ID" value="GAE48880.1"/>
    <property type="molecule type" value="Genomic_DNA"/>
</dbReference>
<reference evidence="1 2" key="1">
    <citation type="submission" date="2014-01" db="EMBL/GenBank/DDBJ databases">
        <title>Genome sequence and analysis of Xanthomonas arboricola pv. pruni.</title>
        <authorList>
            <person name="Fujikawa T."/>
            <person name="Nakazono-Nagaoka E."/>
        </authorList>
    </citation>
    <scope>NUCLEOTIDE SEQUENCE [LARGE SCALE GENOMIC DNA]</scope>
    <source>
        <strain evidence="2">MAFF 311562</strain>
    </source>
</reference>
<sequence length="51" mass="5512">MRLALLASEGGQKQQAERAAYQLASDVAVRVLTDAGMPAEKIERARFALIP</sequence>
<evidence type="ECO:0000313" key="1">
    <source>
        <dbReference type="EMBL" id="GAE48880.1"/>
    </source>
</evidence>
<organism evidence="1 2">
    <name type="scientific">Xanthomonas arboricola pv. pruni str. MAFF 311562</name>
    <dbReference type="NCBI Taxonomy" id="1414836"/>
    <lineage>
        <taxon>Bacteria</taxon>
        <taxon>Pseudomonadati</taxon>
        <taxon>Pseudomonadota</taxon>
        <taxon>Gammaproteobacteria</taxon>
        <taxon>Lysobacterales</taxon>
        <taxon>Lysobacteraceae</taxon>
        <taxon>Xanthomonas</taxon>
    </lineage>
</organism>
<proteinExistence type="predicted"/>